<feature type="transmembrane region" description="Helical" evidence="1">
    <location>
        <begin position="158"/>
        <end position="186"/>
    </location>
</feature>
<comment type="caution">
    <text evidence="2">The sequence shown here is derived from an EMBL/GenBank/DDBJ whole genome shotgun (WGS) entry which is preliminary data.</text>
</comment>
<protein>
    <submittedName>
        <fullName evidence="2">GAP family protein</fullName>
    </submittedName>
</protein>
<keyword evidence="1" id="KW-0812">Transmembrane</keyword>
<name>A0ABW4VHT1_9MICO</name>
<gene>
    <name evidence="2" type="ORF">ACFSL2_26260</name>
</gene>
<feature type="transmembrane region" description="Helical" evidence="1">
    <location>
        <begin position="74"/>
        <end position="95"/>
    </location>
</feature>
<dbReference type="EMBL" id="JBHUHF010000001">
    <property type="protein sequence ID" value="MFD2029012.1"/>
    <property type="molecule type" value="Genomic_DNA"/>
</dbReference>
<sequence length="230" mass="23418">MGDVLAALAPEIIGLAVTPAAIVACLLLLGSARPYRNVVVFGGTVLVVYAVLGAVALVVGRASSAHETDAPGTVRGWIGLVVGVLFLAGGVAAVVRRPATRRAGDASTGEELPAWARGLASPRVPVLVGSAVVLALVNPNVAIYVSGLGSVVTADVTLGVQVVAVLVLVVAAVLDYVVPTVVYAVTGLPGRRQLHAVRAWLVRNDRMIGAAVLLVFGMVFTVRGLVRLLG</sequence>
<dbReference type="InterPro" id="IPR021315">
    <property type="entry name" value="Gap/Sap"/>
</dbReference>
<reference evidence="3" key="1">
    <citation type="journal article" date="2019" name="Int. J. Syst. Evol. Microbiol.">
        <title>The Global Catalogue of Microorganisms (GCM) 10K type strain sequencing project: providing services to taxonomists for standard genome sequencing and annotation.</title>
        <authorList>
            <consortium name="The Broad Institute Genomics Platform"/>
            <consortium name="The Broad Institute Genome Sequencing Center for Infectious Disease"/>
            <person name="Wu L."/>
            <person name="Ma J."/>
        </authorList>
    </citation>
    <scope>NUCLEOTIDE SEQUENCE [LARGE SCALE GENOMIC DNA]</scope>
    <source>
        <strain evidence="3">CCM 7043</strain>
    </source>
</reference>
<keyword evidence="3" id="KW-1185">Reference proteome</keyword>
<feature type="transmembrane region" description="Helical" evidence="1">
    <location>
        <begin position="207"/>
        <end position="226"/>
    </location>
</feature>
<dbReference type="Pfam" id="PF11139">
    <property type="entry name" value="SfLAP"/>
    <property type="match status" value="1"/>
</dbReference>
<proteinExistence type="predicted"/>
<keyword evidence="1" id="KW-1133">Transmembrane helix</keyword>
<evidence type="ECO:0000313" key="2">
    <source>
        <dbReference type="EMBL" id="MFD2029012.1"/>
    </source>
</evidence>
<organism evidence="2 3">
    <name type="scientific">Promicromonospora aerolata</name>
    <dbReference type="NCBI Taxonomy" id="195749"/>
    <lineage>
        <taxon>Bacteria</taxon>
        <taxon>Bacillati</taxon>
        <taxon>Actinomycetota</taxon>
        <taxon>Actinomycetes</taxon>
        <taxon>Micrococcales</taxon>
        <taxon>Promicromonosporaceae</taxon>
        <taxon>Promicromonospora</taxon>
    </lineage>
</organism>
<feature type="transmembrane region" description="Helical" evidence="1">
    <location>
        <begin position="126"/>
        <end position="146"/>
    </location>
</feature>
<dbReference type="Proteomes" id="UP001597338">
    <property type="component" value="Unassembled WGS sequence"/>
</dbReference>
<evidence type="ECO:0000256" key="1">
    <source>
        <dbReference type="SAM" id="Phobius"/>
    </source>
</evidence>
<feature type="transmembrane region" description="Helical" evidence="1">
    <location>
        <begin position="12"/>
        <end position="31"/>
    </location>
</feature>
<dbReference type="RefSeq" id="WP_377200667.1">
    <property type="nucleotide sequence ID" value="NZ_JBHUHF010000001.1"/>
</dbReference>
<evidence type="ECO:0000313" key="3">
    <source>
        <dbReference type="Proteomes" id="UP001597338"/>
    </source>
</evidence>
<accession>A0ABW4VHT1</accession>
<keyword evidence="1" id="KW-0472">Membrane</keyword>
<feature type="transmembrane region" description="Helical" evidence="1">
    <location>
        <begin position="38"/>
        <end position="62"/>
    </location>
</feature>